<dbReference type="STRING" id="1912795.BK816_00410"/>
<name>A0A1D9MHZ6_9ACTO</name>
<evidence type="ECO:0000313" key="2">
    <source>
        <dbReference type="Proteomes" id="UP000176288"/>
    </source>
</evidence>
<gene>
    <name evidence="1" type="ORF">BK816_00410</name>
</gene>
<keyword evidence="2" id="KW-1185">Reference proteome</keyword>
<protein>
    <submittedName>
        <fullName evidence="1">Uncharacterized protein</fullName>
    </submittedName>
</protein>
<evidence type="ECO:0000313" key="1">
    <source>
        <dbReference type="EMBL" id="AOZ71941.1"/>
    </source>
</evidence>
<dbReference type="OrthoDB" id="6546405at2"/>
<dbReference type="Gene3D" id="3.40.50.1820">
    <property type="entry name" value="alpha/beta hydrolase"/>
    <property type="match status" value="1"/>
</dbReference>
<dbReference type="EMBL" id="CP017812">
    <property type="protein sequence ID" value="AOZ71941.1"/>
    <property type="molecule type" value="Genomic_DNA"/>
</dbReference>
<proteinExistence type="predicted"/>
<sequence length="568" mass="63240">MLLKSGINTYQKNNYSLKYRFQRGQSDRANLLVIFSGFRTKGTLDFGGDAISPIRSNILWIFDEFGTENQNTYYLLEDGKFSPRDIIDDFINQVRQELGLNYENLTYSGFSKGGTAAIYYGLRHCVGAVVATVPQFFIGTYAKKYWPKVYDFMGSAEADQQKQQDDYDDIMPDCILSHSKSATHLYVFSSHADPQLSDEIRPVLPLLEMLPNFNLIVTDSPLITEHIDVTPYNIPALLALFQLTADGLYPTFGVSTTYQTQNQKAISSQRKRNEGVAVLEKCSTVPTTNQVELEMVTLLRGYEQKRYADLNRTLLVKSSDGKTTRIGMGKLIDKQISRRYVQDTFVDYQCALTVSPGKKGYPLSAFPMGQSECQVELVLPNGTKVNTALVTKRPLFFHQLQDGQLLTVKGSESGTSISRVDLKSLQPSEGAFLRVDIFSDEKGAGILTQGWFAPIGTTVTGWGDAHMYLVLRETKSESVFTFPLGLLDRGRELGSQINISKSMSKSYFSTLRAQAQSLNGLKDGDFVAQILFVNPDVTALSFEIGKVSIKGGKVLVKNNENSTKSKVS</sequence>
<dbReference type="KEGG" id="avu:BK816_00410"/>
<dbReference type="RefSeq" id="WP_071163407.1">
    <property type="nucleotide sequence ID" value="NZ_CP017812.1"/>
</dbReference>
<dbReference type="AlphaFoldDB" id="A0A1D9MHZ6"/>
<dbReference type="SUPFAM" id="SSF53474">
    <property type="entry name" value="alpha/beta-Hydrolases"/>
    <property type="match status" value="1"/>
</dbReference>
<accession>A0A1D9MHZ6</accession>
<dbReference type="Proteomes" id="UP000176288">
    <property type="component" value="Chromosome"/>
</dbReference>
<dbReference type="InterPro" id="IPR029058">
    <property type="entry name" value="AB_hydrolase_fold"/>
</dbReference>
<reference evidence="1 2" key="1">
    <citation type="submission" date="2016-10" db="EMBL/GenBank/DDBJ databases">
        <title>Actinomyces aegypiusis sp. nov., isolated from the Aegypius monachus in Qinghai Tibet Plateau China.</title>
        <authorList>
            <person name="Wang Y."/>
        </authorList>
    </citation>
    <scope>NUCLEOTIDE SEQUENCE [LARGE SCALE GENOMIC DNA]</scope>
    <source>
        <strain evidence="1 2">VUL4_3</strain>
    </source>
</reference>
<organism evidence="1 2">
    <name type="scientific">Boudabousia tangfeifanii</name>
    <dbReference type="NCBI Taxonomy" id="1912795"/>
    <lineage>
        <taxon>Bacteria</taxon>
        <taxon>Bacillati</taxon>
        <taxon>Actinomycetota</taxon>
        <taxon>Actinomycetes</taxon>
        <taxon>Actinomycetales</taxon>
        <taxon>Actinomycetaceae</taxon>
        <taxon>Boudabousia</taxon>
    </lineage>
</organism>